<dbReference type="InterPro" id="IPR001487">
    <property type="entry name" value="Bromodomain"/>
</dbReference>
<proteinExistence type="predicted"/>
<feature type="compositionally biased region" description="Basic and acidic residues" evidence="3">
    <location>
        <begin position="9"/>
        <end position="27"/>
    </location>
</feature>
<gene>
    <name evidence="6" type="ORF">CGXH109_LOCUS138454</name>
</gene>
<feature type="region of interest" description="Disordered" evidence="3">
    <location>
        <begin position="738"/>
        <end position="807"/>
    </location>
</feature>
<feature type="region of interest" description="Disordered" evidence="3">
    <location>
        <begin position="1"/>
        <end position="33"/>
    </location>
</feature>
<dbReference type="SMART" id="SM00297">
    <property type="entry name" value="BROMO"/>
    <property type="match status" value="2"/>
</dbReference>
<feature type="compositionally biased region" description="Basic and acidic residues" evidence="3">
    <location>
        <begin position="285"/>
        <end position="303"/>
    </location>
</feature>
<feature type="domain" description="NET" evidence="5">
    <location>
        <begin position="783"/>
        <end position="867"/>
    </location>
</feature>
<feature type="compositionally biased region" description="Basic and acidic residues" evidence="3">
    <location>
        <begin position="201"/>
        <end position="224"/>
    </location>
</feature>
<feature type="compositionally biased region" description="Basic and acidic residues" evidence="3">
    <location>
        <begin position="164"/>
        <end position="192"/>
    </location>
</feature>
<dbReference type="InterPro" id="IPR036427">
    <property type="entry name" value="Bromodomain-like_sf"/>
</dbReference>
<feature type="region of interest" description="Disordered" evidence="3">
    <location>
        <begin position="446"/>
        <end position="532"/>
    </location>
</feature>
<dbReference type="CDD" id="cd04369">
    <property type="entry name" value="Bromodomain"/>
    <property type="match status" value="1"/>
</dbReference>
<feature type="compositionally biased region" description="Basic residues" evidence="3">
    <location>
        <begin position="776"/>
        <end position="790"/>
    </location>
</feature>
<feature type="compositionally biased region" description="Basic and acidic residues" evidence="3">
    <location>
        <begin position="82"/>
        <end position="156"/>
    </location>
</feature>
<feature type="compositionally biased region" description="Low complexity" evidence="3">
    <location>
        <begin position="868"/>
        <end position="891"/>
    </location>
</feature>
<dbReference type="GO" id="GO:0006338">
    <property type="term" value="P:chromatin remodeling"/>
    <property type="evidence" value="ECO:0007669"/>
    <property type="project" value="TreeGrafter"/>
</dbReference>
<feature type="compositionally biased region" description="Acidic residues" evidence="3">
    <location>
        <begin position="668"/>
        <end position="679"/>
    </location>
</feature>
<organism evidence="6 7">
    <name type="scientific">Colletotrichum noveboracense</name>
    <dbReference type="NCBI Taxonomy" id="2664923"/>
    <lineage>
        <taxon>Eukaryota</taxon>
        <taxon>Fungi</taxon>
        <taxon>Dikarya</taxon>
        <taxon>Ascomycota</taxon>
        <taxon>Pezizomycotina</taxon>
        <taxon>Sordariomycetes</taxon>
        <taxon>Hypocreomycetidae</taxon>
        <taxon>Glomerellales</taxon>
        <taxon>Glomerellaceae</taxon>
        <taxon>Colletotrichum</taxon>
        <taxon>Colletotrichum gloeosporioides species complex</taxon>
    </lineage>
</organism>
<dbReference type="GO" id="GO:0005634">
    <property type="term" value="C:nucleus"/>
    <property type="evidence" value="ECO:0007669"/>
    <property type="project" value="TreeGrafter"/>
</dbReference>
<dbReference type="PRINTS" id="PR00503">
    <property type="entry name" value="BROMODOMAIN"/>
</dbReference>
<dbReference type="SUPFAM" id="SSF47370">
    <property type="entry name" value="Bromodomain"/>
    <property type="match status" value="2"/>
</dbReference>
<feature type="compositionally biased region" description="Basic and acidic residues" evidence="3">
    <location>
        <begin position="905"/>
        <end position="916"/>
    </location>
</feature>
<dbReference type="EMBL" id="CAMGZC010002159">
    <property type="protein sequence ID" value="CAI0654476.1"/>
    <property type="molecule type" value="Genomic_DNA"/>
</dbReference>
<dbReference type="PROSITE" id="PS50014">
    <property type="entry name" value="BROMODOMAIN_2"/>
    <property type="match status" value="2"/>
</dbReference>
<evidence type="ECO:0000313" key="6">
    <source>
        <dbReference type="EMBL" id="CAI0654476.1"/>
    </source>
</evidence>
<dbReference type="GO" id="GO:0006355">
    <property type="term" value="P:regulation of DNA-templated transcription"/>
    <property type="evidence" value="ECO:0007669"/>
    <property type="project" value="TreeGrafter"/>
</dbReference>
<dbReference type="Gene3D" id="1.20.1270.220">
    <property type="match status" value="1"/>
</dbReference>
<feature type="compositionally biased region" description="Basic and acidic residues" evidence="3">
    <location>
        <begin position="247"/>
        <end position="261"/>
    </location>
</feature>
<reference evidence="6" key="1">
    <citation type="submission" date="2022-08" db="EMBL/GenBank/DDBJ databases">
        <authorList>
            <person name="Giroux E."/>
            <person name="Giroux E."/>
        </authorList>
    </citation>
    <scope>NUCLEOTIDE SEQUENCE</scope>
    <source>
        <strain evidence="6">H1091258</strain>
    </source>
</reference>
<name>A0A9W4S7T2_9PEZI</name>
<comment type="caution">
    <text evidence="6">The sequence shown here is derived from an EMBL/GenBank/DDBJ whole genome shotgun (WGS) entry which is preliminary data.</text>
</comment>
<keyword evidence="7" id="KW-1185">Reference proteome</keyword>
<dbReference type="Gene3D" id="1.20.920.10">
    <property type="entry name" value="Bromodomain-like"/>
    <property type="match status" value="2"/>
</dbReference>
<keyword evidence="1 2" id="KW-0103">Bromodomain</keyword>
<dbReference type="InterPro" id="IPR038336">
    <property type="entry name" value="NET_sf"/>
</dbReference>
<evidence type="ECO:0000259" key="4">
    <source>
        <dbReference type="PROSITE" id="PS50014"/>
    </source>
</evidence>
<protein>
    <recommendedName>
        <fullName evidence="8">Bromodomain-containing factor 1</fullName>
    </recommendedName>
</protein>
<feature type="region of interest" description="Disordered" evidence="3">
    <location>
        <begin position="864"/>
        <end position="955"/>
    </location>
</feature>
<evidence type="ECO:0000256" key="2">
    <source>
        <dbReference type="PROSITE-ProRule" id="PRU00035"/>
    </source>
</evidence>
<dbReference type="GO" id="GO:0000785">
    <property type="term" value="C:chromatin"/>
    <property type="evidence" value="ECO:0007669"/>
    <property type="project" value="TreeGrafter"/>
</dbReference>
<dbReference type="PROSITE" id="PS00633">
    <property type="entry name" value="BROMODOMAIN_1"/>
    <property type="match status" value="1"/>
</dbReference>
<dbReference type="Pfam" id="PF17035">
    <property type="entry name" value="BET"/>
    <property type="match status" value="1"/>
</dbReference>
<evidence type="ECO:0000259" key="5">
    <source>
        <dbReference type="PROSITE" id="PS51525"/>
    </source>
</evidence>
<dbReference type="PANTHER" id="PTHR22880:SF225">
    <property type="entry name" value="BROMODOMAIN-CONTAINING PROTEIN BET-1-RELATED"/>
    <property type="match status" value="1"/>
</dbReference>
<sequence length="955" mass="104078">MASPQSERATSDQKPVESTPTKEESKPETNGAISLRVALDTSLARHGAKLLVPNNGTDVFRSHASPSEKASESEKPTVNGNGKHDDEKKEPAEADVSSAKDADAAPKEGSAKPDESPEESKADKSDDAPKDDAKKDEFKDDSKDEKKDEEKEKTKSDSPAATEPAKDVDMTDAPESKPEEKSEKKPEEKAAEASEPAKSASDAKEDVEMSQDDDKVNGAKKEESSPAPAAAVKEVDLHPASMSQLAIDHDKAKSPAPKDDDVPMTEAPPASKVSREREEDVADEPAPKRAKTESNADSQEARAAESTVEVKPQGDLAMGESALDTLPLWNDPERDPKPLTSHQIREFRKVLAGVKKTKHGGHFKDAVVKMWPSLADSYILRVKNPMDIGELERNLRDNKYSSLRKFKDDLGLIYKNSCTFNGVNNEITSAALNVVRLAWTRVMEVPSDEPAKSKPVPKPSRHSETRTPAPAPPVRRQPSVTAASPPAKAETEAYAVPPGGVPQVRRASTQNDLDRPKRAIQPTKNRDPDYTAKNFNKKKLSIELQFCYEVLSELMDQKHAQINFAFLHPVDPVALAIPTYFTIIKRPMDLGTIMGKLKNFDYQSAKEFQGDVKQVFKNCFKFNQPGQPVYENGQELESIFRNLWSKKEQWIAKHTPAKPVSDGSAHDSEDEAEEEEEEAPAAAAEPATNKTIQMLEKRLKEETEQLTQLYTTADASSDAMIDLQQSVIATIRQRILQEKQSLPAQKPVKGAKAKPPKPSKPKASGAPSKKAAPAAPHKKSGGGAPKKPKQRSMTQPEKDAIANAINDLESPHIERAIDIIKKDTGQSTVQENSSGELELEIDQLTNEALHKLWDLCKKALPTFGSGLAPAAASAREASPVNSAPAKGASKSSKPKKNKPMNAQEQEARIAELERLRNMYGSKGGSDDGHERPGSAGRADEAPIHGDSESSDSEEE</sequence>
<feature type="compositionally biased region" description="Basic and acidic residues" evidence="3">
    <location>
        <begin position="924"/>
        <end position="947"/>
    </location>
</feature>
<feature type="domain" description="Bromo" evidence="4">
    <location>
        <begin position="355"/>
        <end position="428"/>
    </location>
</feature>
<dbReference type="PROSITE" id="PS51525">
    <property type="entry name" value="NET"/>
    <property type="match status" value="1"/>
</dbReference>
<feature type="compositionally biased region" description="Low complexity" evidence="3">
    <location>
        <begin position="761"/>
        <end position="775"/>
    </location>
</feature>
<evidence type="ECO:0000256" key="1">
    <source>
        <dbReference type="ARBA" id="ARBA00023117"/>
    </source>
</evidence>
<dbReference type="InterPro" id="IPR018359">
    <property type="entry name" value="Bromodomain_CS"/>
</dbReference>
<evidence type="ECO:0000256" key="3">
    <source>
        <dbReference type="SAM" id="MobiDB-lite"/>
    </source>
</evidence>
<dbReference type="Pfam" id="PF00439">
    <property type="entry name" value="Bromodomain"/>
    <property type="match status" value="2"/>
</dbReference>
<dbReference type="InterPro" id="IPR050935">
    <property type="entry name" value="Bromo_chromatin_reader"/>
</dbReference>
<feature type="region of interest" description="Disordered" evidence="3">
    <location>
        <begin position="49"/>
        <end position="315"/>
    </location>
</feature>
<evidence type="ECO:0008006" key="8">
    <source>
        <dbReference type="Google" id="ProtNLM"/>
    </source>
</evidence>
<evidence type="ECO:0000313" key="7">
    <source>
        <dbReference type="Proteomes" id="UP001152533"/>
    </source>
</evidence>
<dbReference type="AlphaFoldDB" id="A0A9W4S7T2"/>
<dbReference type="InterPro" id="IPR027353">
    <property type="entry name" value="NET_dom"/>
</dbReference>
<dbReference type="Proteomes" id="UP001152533">
    <property type="component" value="Unassembled WGS sequence"/>
</dbReference>
<feature type="domain" description="Bromo" evidence="4">
    <location>
        <begin position="558"/>
        <end position="630"/>
    </location>
</feature>
<feature type="region of interest" description="Disordered" evidence="3">
    <location>
        <begin position="654"/>
        <end position="689"/>
    </location>
</feature>
<accession>A0A9W4S7T2</accession>
<dbReference type="PANTHER" id="PTHR22880">
    <property type="entry name" value="FALZ-RELATED BROMODOMAIN-CONTAINING PROTEINS"/>
    <property type="match status" value="1"/>
</dbReference>
<feature type="compositionally biased region" description="Basic residues" evidence="3">
    <location>
        <begin position="749"/>
        <end position="760"/>
    </location>
</feature>